<dbReference type="AlphaFoldDB" id="A2EY69"/>
<dbReference type="InterPro" id="IPR053080">
    <property type="entry name" value="PP1_regulatory_subunit_27"/>
</dbReference>
<dbReference type="Pfam" id="PF12796">
    <property type="entry name" value="Ank_2"/>
    <property type="match status" value="1"/>
</dbReference>
<dbReference type="RefSeq" id="XP_001330668.1">
    <property type="nucleotide sequence ID" value="XM_001330632.1"/>
</dbReference>
<dbReference type="SMR" id="A2EY69"/>
<dbReference type="PANTHER" id="PTHR46899">
    <property type="entry name" value="PROTEIN PHOSPHATASE 1 REGULATORY SUBUNIT 27"/>
    <property type="match status" value="1"/>
</dbReference>
<organism evidence="1 2">
    <name type="scientific">Trichomonas vaginalis (strain ATCC PRA-98 / G3)</name>
    <dbReference type="NCBI Taxonomy" id="412133"/>
    <lineage>
        <taxon>Eukaryota</taxon>
        <taxon>Metamonada</taxon>
        <taxon>Parabasalia</taxon>
        <taxon>Trichomonadida</taxon>
        <taxon>Trichomonadidae</taxon>
        <taxon>Trichomonas</taxon>
    </lineage>
</organism>
<dbReference type="OrthoDB" id="684045at2759"/>
<dbReference type="STRING" id="5722.A2EY69"/>
<dbReference type="Gene3D" id="1.25.40.20">
    <property type="entry name" value="Ankyrin repeat-containing domain"/>
    <property type="match status" value="1"/>
</dbReference>
<proteinExistence type="predicted"/>
<name>A2EY69_TRIV3</name>
<keyword evidence="2" id="KW-1185">Reference proteome</keyword>
<dbReference type="EMBL" id="DS113537">
    <property type="protein sequence ID" value="EAY02415.1"/>
    <property type="molecule type" value="Genomic_DNA"/>
</dbReference>
<dbReference type="KEGG" id="tva:4760253"/>
<accession>A2EY69</accession>
<dbReference type="InParanoid" id="A2EY69"/>
<evidence type="ECO:0000313" key="1">
    <source>
        <dbReference type="EMBL" id="EAY02415.1"/>
    </source>
</evidence>
<reference evidence="1" key="1">
    <citation type="submission" date="2006-10" db="EMBL/GenBank/DDBJ databases">
        <authorList>
            <person name="Amadeo P."/>
            <person name="Zhao Q."/>
            <person name="Wortman J."/>
            <person name="Fraser-Liggett C."/>
            <person name="Carlton J."/>
        </authorList>
    </citation>
    <scope>NUCLEOTIDE SEQUENCE</scope>
    <source>
        <strain evidence="1">G3</strain>
    </source>
</reference>
<gene>
    <name evidence="1" type="ORF">TVAG_206910</name>
</gene>
<dbReference type="PANTHER" id="PTHR46899:SF3">
    <property type="entry name" value="PROTEIN PHOSPHATASE 1 REGULATORY SUBUNIT 27"/>
    <property type="match status" value="1"/>
</dbReference>
<reference evidence="1" key="2">
    <citation type="journal article" date="2007" name="Science">
        <title>Draft genome sequence of the sexually transmitted pathogen Trichomonas vaginalis.</title>
        <authorList>
            <person name="Carlton J.M."/>
            <person name="Hirt R.P."/>
            <person name="Silva J.C."/>
            <person name="Delcher A.L."/>
            <person name="Schatz M."/>
            <person name="Zhao Q."/>
            <person name="Wortman J.R."/>
            <person name="Bidwell S.L."/>
            <person name="Alsmark U.C.M."/>
            <person name="Besteiro S."/>
            <person name="Sicheritz-Ponten T."/>
            <person name="Noel C.J."/>
            <person name="Dacks J.B."/>
            <person name="Foster P.G."/>
            <person name="Simillion C."/>
            <person name="Van de Peer Y."/>
            <person name="Miranda-Saavedra D."/>
            <person name="Barton G.J."/>
            <person name="Westrop G.D."/>
            <person name="Mueller S."/>
            <person name="Dessi D."/>
            <person name="Fiori P.L."/>
            <person name="Ren Q."/>
            <person name="Paulsen I."/>
            <person name="Zhang H."/>
            <person name="Bastida-Corcuera F.D."/>
            <person name="Simoes-Barbosa A."/>
            <person name="Brown M.T."/>
            <person name="Hayes R.D."/>
            <person name="Mukherjee M."/>
            <person name="Okumura C.Y."/>
            <person name="Schneider R."/>
            <person name="Smith A.J."/>
            <person name="Vanacova S."/>
            <person name="Villalvazo M."/>
            <person name="Haas B.J."/>
            <person name="Pertea M."/>
            <person name="Feldblyum T.V."/>
            <person name="Utterback T.R."/>
            <person name="Shu C.L."/>
            <person name="Osoegawa K."/>
            <person name="de Jong P.J."/>
            <person name="Hrdy I."/>
            <person name="Horvathova L."/>
            <person name="Zubacova Z."/>
            <person name="Dolezal P."/>
            <person name="Malik S.B."/>
            <person name="Logsdon J.M. Jr."/>
            <person name="Henze K."/>
            <person name="Gupta A."/>
            <person name="Wang C.C."/>
            <person name="Dunne R.L."/>
            <person name="Upcroft J.A."/>
            <person name="Upcroft P."/>
            <person name="White O."/>
            <person name="Salzberg S.L."/>
            <person name="Tang P."/>
            <person name="Chiu C.-H."/>
            <person name="Lee Y.-S."/>
            <person name="Embley T.M."/>
            <person name="Coombs G.H."/>
            <person name="Mottram J.C."/>
            <person name="Tachezy J."/>
            <person name="Fraser-Liggett C.M."/>
            <person name="Johnson P.J."/>
        </authorList>
    </citation>
    <scope>NUCLEOTIDE SEQUENCE [LARGE SCALE GENOMIC DNA]</scope>
    <source>
        <strain evidence="1">G3</strain>
    </source>
</reference>
<dbReference type="InterPro" id="IPR036770">
    <property type="entry name" value="Ankyrin_rpt-contain_sf"/>
</dbReference>
<dbReference type="SUPFAM" id="SSF48403">
    <property type="entry name" value="Ankyrin repeat"/>
    <property type="match status" value="1"/>
</dbReference>
<protein>
    <submittedName>
        <fullName evidence="1">Uncharacterized protein</fullName>
    </submittedName>
</protein>
<dbReference type="VEuPathDB" id="TrichDB:TVAGG3_0413710"/>
<dbReference type="InterPro" id="IPR002110">
    <property type="entry name" value="Ankyrin_rpt"/>
</dbReference>
<sequence>MSNSGFIHIDPSLLGQITDTLRDMVNELDELKKLDLKKLTSDPSDFEIFLKQIRSGRPIDDSSLIKKITNSEINKYSFGLLTFLIATQATNLTDQIISIKPIDVNQIVFKDKHLLHNQTILQNIDKVKYLIEKGIDINQQDSNDKTPLHLCCSSNHLLDAALFLVDQSNIKVNIEDNKKHMPIYYACGLTVSSDEELDKLILLIQKLLEKVNPNSITSDICDVVLYSEIDDLLPKDKFKVIKSDSTKLFEQN</sequence>
<evidence type="ECO:0000313" key="2">
    <source>
        <dbReference type="Proteomes" id="UP000001542"/>
    </source>
</evidence>
<dbReference type="Proteomes" id="UP000001542">
    <property type="component" value="Unassembled WGS sequence"/>
</dbReference>
<dbReference type="VEuPathDB" id="TrichDB:TVAG_206910"/>